<name>A0A1R4ACD7_BABMR</name>
<sequence length="162" mass="18565">MLMYVYLLLIVPLATSAANDEQNEVYKTNEEMEFKLEMDNFSDKIQTIINSDRKKQLIDELLSDENKRELLKKVGQWFQNGDITPTQLINIANMSFAGKFDTSPQFNMCIGKYTICTVEQCIIYAKNFDSYNPEIFQCLGKCIPKFISCIAWAGESPVSSEL</sequence>
<accession>A0A1R4ACD7</accession>
<keyword evidence="1" id="KW-0732">Signal</keyword>
<dbReference type="Proteomes" id="UP000002899">
    <property type="component" value="Chromosome III"/>
</dbReference>
<feature type="signal peptide" evidence="1">
    <location>
        <begin position="1"/>
        <end position="17"/>
    </location>
</feature>
<evidence type="ECO:0000256" key="1">
    <source>
        <dbReference type="SAM" id="SignalP"/>
    </source>
</evidence>
<evidence type="ECO:0000313" key="2">
    <source>
        <dbReference type="EMBL" id="SJK86648.1"/>
    </source>
</evidence>
<reference evidence="2 3" key="3">
    <citation type="journal article" date="2016" name="Sci. Rep.">
        <title>Genome-wide diversity and gene expression profiling of Babesia microti isolates identify polymorphic genes that mediate host-pathogen interactions.</title>
        <authorList>
            <person name="Silva J.C."/>
            <person name="Cornillot E."/>
            <person name="McCracken C."/>
            <person name="Usmani-Brown S."/>
            <person name="Dwivedi A."/>
            <person name="Ifeonu O.O."/>
            <person name="Crabtree J."/>
            <person name="Gotia H.T."/>
            <person name="Virji A.Z."/>
            <person name="Reynes C."/>
            <person name="Colinge J."/>
            <person name="Kumar V."/>
            <person name="Lawres L."/>
            <person name="Pazzi J.E."/>
            <person name="Pablo J.V."/>
            <person name="Hung C."/>
            <person name="Brancato J."/>
            <person name="Kumari P."/>
            <person name="Orvis J."/>
            <person name="Tretina K."/>
            <person name="Chibucos M."/>
            <person name="Ott S."/>
            <person name="Sadzewicz L."/>
            <person name="Sengamalay N."/>
            <person name="Shetty A.C."/>
            <person name="Su Q."/>
            <person name="Tallon L."/>
            <person name="Fraser C.M."/>
            <person name="Frutos R."/>
            <person name="Molina D.M."/>
            <person name="Krause P.J."/>
            <person name="Ben Mamoun C."/>
        </authorList>
    </citation>
    <scope>NUCLEOTIDE SEQUENCE [LARGE SCALE GENOMIC DNA]</scope>
    <source>
        <strain evidence="2 3">RI</strain>
    </source>
</reference>
<proteinExistence type="predicted"/>
<reference evidence="2 3" key="2">
    <citation type="journal article" date="2013" name="PLoS ONE">
        <title>Whole genome mapping and re-organization of the nuclear and mitochondrial genomes of Babesia microti isolates.</title>
        <authorList>
            <person name="Cornillot E."/>
            <person name="Dassouli A."/>
            <person name="Garg A."/>
            <person name="Pachikara N."/>
            <person name="Randazzo S."/>
            <person name="Depoix D."/>
            <person name="Carcy B."/>
            <person name="Delbecq S."/>
            <person name="Frutos R."/>
            <person name="Silva J.C."/>
            <person name="Sutton R."/>
            <person name="Krause P.J."/>
            <person name="Mamoun C.B."/>
        </authorList>
    </citation>
    <scope>NUCLEOTIDE SEQUENCE [LARGE SCALE GENOMIC DNA]</scope>
    <source>
        <strain evidence="2 3">RI</strain>
    </source>
</reference>
<dbReference type="AlphaFoldDB" id="A0A1R4ACD7"/>
<dbReference type="KEGG" id="bmic:BMR1_03g04183"/>
<evidence type="ECO:0000313" key="3">
    <source>
        <dbReference type="Proteomes" id="UP000002899"/>
    </source>
</evidence>
<dbReference type="VEuPathDB" id="PiroplasmaDB:BMR1_03g04183"/>
<dbReference type="EMBL" id="LN871598">
    <property type="protein sequence ID" value="SJK86648.1"/>
    <property type="molecule type" value="Genomic_DNA"/>
</dbReference>
<reference evidence="2 3" key="1">
    <citation type="journal article" date="2012" name="Nucleic Acids Res.">
        <title>Sequencing of the smallest Apicomplexan genome from the human pathogen Babesia microti.</title>
        <authorList>
            <person name="Cornillot E."/>
            <person name="Hadj-Kaddour K."/>
            <person name="Dassouli A."/>
            <person name="Noel B."/>
            <person name="Ranwez V."/>
            <person name="Vacherie B."/>
            <person name="Augagneur Y."/>
            <person name="Bres V."/>
            <person name="Duclos A."/>
            <person name="Randazzo S."/>
            <person name="Carcy B."/>
            <person name="Debierre-Grockiego F."/>
            <person name="Delbecq S."/>
            <person name="Moubri-Menage K."/>
            <person name="Shams-Eldin H."/>
            <person name="Usmani-Brown S."/>
            <person name="Bringaud F."/>
            <person name="Wincker P."/>
            <person name="Vivares C.P."/>
            <person name="Schwarz R.T."/>
            <person name="Schetters T.P."/>
            <person name="Krause P.J."/>
            <person name="Gorenflot A."/>
            <person name="Berry V."/>
            <person name="Barbe V."/>
            <person name="Ben Mamoun C."/>
        </authorList>
    </citation>
    <scope>NUCLEOTIDE SEQUENCE [LARGE SCALE GENOMIC DNA]</scope>
    <source>
        <strain evidence="2 3">RI</strain>
    </source>
</reference>
<protein>
    <submittedName>
        <fullName evidence="2">Uncharacterized protein</fullName>
    </submittedName>
</protein>
<dbReference type="GeneID" id="24425485"/>
<dbReference type="RefSeq" id="XP_021338779.1">
    <property type="nucleotide sequence ID" value="XM_021482237.1"/>
</dbReference>
<feature type="chain" id="PRO_5012164447" evidence="1">
    <location>
        <begin position="18"/>
        <end position="162"/>
    </location>
</feature>
<organism evidence="2 3">
    <name type="scientific">Babesia microti (strain RI)</name>
    <dbReference type="NCBI Taxonomy" id="1133968"/>
    <lineage>
        <taxon>Eukaryota</taxon>
        <taxon>Sar</taxon>
        <taxon>Alveolata</taxon>
        <taxon>Apicomplexa</taxon>
        <taxon>Aconoidasida</taxon>
        <taxon>Piroplasmida</taxon>
        <taxon>Babesiidae</taxon>
        <taxon>Babesia</taxon>
    </lineage>
</organism>
<keyword evidence="3" id="KW-1185">Reference proteome</keyword>